<evidence type="ECO:0000313" key="5">
    <source>
        <dbReference type="Proteomes" id="UP000696573"/>
    </source>
</evidence>
<dbReference type="AlphaFoldDB" id="A0A9N9YU62"/>
<protein>
    <recommendedName>
        <fullName evidence="3">Enoyl reductase (ER) domain-containing protein</fullName>
    </recommendedName>
</protein>
<proteinExistence type="inferred from homology"/>
<dbReference type="InterPro" id="IPR011032">
    <property type="entry name" value="GroES-like_sf"/>
</dbReference>
<gene>
    <name evidence="4" type="ORF">CRHIZ90672A_00015473</name>
</gene>
<dbReference type="CDD" id="cd08249">
    <property type="entry name" value="enoyl_reductase_like"/>
    <property type="match status" value="1"/>
</dbReference>
<keyword evidence="5" id="KW-1185">Reference proteome</keyword>
<dbReference type="InterPro" id="IPR013154">
    <property type="entry name" value="ADH-like_N"/>
</dbReference>
<dbReference type="PANTHER" id="PTHR45348">
    <property type="entry name" value="HYPOTHETICAL OXIDOREDUCTASE (EUROFUNG)"/>
    <property type="match status" value="1"/>
</dbReference>
<dbReference type="InterPro" id="IPR047122">
    <property type="entry name" value="Trans-enoyl_RdTase-like"/>
</dbReference>
<reference evidence="4" key="1">
    <citation type="submission" date="2021-10" db="EMBL/GenBank/DDBJ databases">
        <authorList>
            <person name="Piombo E."/>
        </authorList>
    </citation>
    <scope>NUCLEOTIDE SEQUENCE</scope>
</reference>
<keyword evidence="2" id="KW-0560">Oxidoreductase</keyword>
<comment type="similarity">
    <text evidence="1">Belongs to the zinc-containing alcohol dehydrogenase family.</text>
</comment>
<feature type="non-terminal residue" evidence="4">
    <location>
        <position position="1"/>
    </location>
</feature>
<dbReference type="InterPro" id="IPR020843">
    <property type="entry name" value="ER"/>
</dbReference>
<dbReference type="SMART" id="SM00829">
    <property type="entry name" value="PKS_ER"/>
    <property type="match status" value="1"/>
</dbReference>
<dbReference type="EMBL" id="CABFNQ020000754">
    <property type="protein sequence ID" value="CAH0035444.1"/>
    <property type="molecule type" value="Genomic_DNA"/>
</dbReference>
<comment type="caution">
    <text evidence="4">The sequence shown here is derived from an EMBL/GenBank/DDBJ whole genome shotgun (WGS) entry which is preliminary data.</text>
</comment>
<evidence type="ECO:0000259" key="3">
    <source>
        <dbReference type="SMART" id="SM00829"/>
    </source>
</evidence>
<dbReference type="OrthoDB" id="48317at2759"/>
<feature type="domain" description="Enoyl reductase (ER)" evidence="3">
    <location>
        <begin position="16"/>
        <end position="353"/>
    </location>
</feature>
<evidence type="ECO:0000256" key="2">
    <source>
        <dbReference type="ARBA" id="ARBA00023002"/>
    </source>
</evidence>
<dbReference type="GO" id="GO:0016651">
    <property type="term" value="F:oxidoreductase activity, acting on NAD(P)H"/>
    <property type="evidence" value="ECO:0007669"/>
    <property type="project" value="InterPro"/>
</dbReference>
<organism evidence="4 5">
    <name type="scientific">Clonostachys rhizophaga</name>
    <dbReference type="NCBI Taxonomy" id="160324"/>
    <lineage>
        <taxon>Eukaryota</taxon>
        <taxon>Fungi</taxon>
        <taxon>Dikarya</taxon>
        <taxon>Ascomycota</taxon>
        <taxon>Pezizomycotina</taxon>
        <taxon>Sordariomycetes</taxon>
        <taxon>Hypocreomycetidae</taxon>
        <taxon>Hypocreales</taxon>
        <taxon>Bionectriaceae</taxon>
        <taxon>Clonostachys</taxon>
    </lineage>
</organism>
<sequence>VEEHHYKIMKAVVIRGSKAVLSRSRELPKLREDCLLVRPVAVALNPTDWRHIKNRRAKDDCILGCDYSGVVQSVGSRVGHQWKPGDRIFGSAHGANLINPDEGVFAELACVIGDLQMRMPETLTFAQAATIGLGAGTVGQGLYQKGLKLDLPGLEGKRDPRGSSVLIYGGGTSTGALGIQYAKLSGYNVITTCSPRHFEYVKDLGADFAVDYSDSDAGAKIRQYTNNRLTLAWDTISKTDSAHICAEALTSLPSLKPIYSNLLPVKSPRPDVSSTTTVFHTIFGKPFKFGSQEMQARPEDYEFGKTFYRLTEYLVAKGHLRSHKCRVESGGLEGVIQGLLDLEAGKIRGEKLVYLVEDTP</sequence>
<dbReference type="Gene3D" id="3.40.50.720">
    <property type="entry name" value="NAD(P)-binding Rossmann-like Domain"/>
    <property type="match status" value="1"/>
</dbReference>
<accession>A0A9N9YU62</accession>
<name>A0A9N9YU62_9HYPO</name>
<dbReference type="SUPFAM" id="SSF51735">
    <property type="entry name" value="NAD(P)-binding Rossmann-fold domains"/>
    <property type="match status" value="1"/>
</dbReference>
<dbReference type="Pfam" id="PF08240">
    <property type="entry name" value="ADH_N"/>
    <property type="match status" value="1"/>
</dbReference>
<dbReference type="InterPro" id="IPR013149">
    <property type="entry name" value="ADH-like_C"/>
</dbReference>
<dbReference type="Proteomes" id="UP000696573">
    <property type="component" value="Unassembled WGS sequence"/>
</dbReference>
<dbReference type="InterPro" id="IPR036291">
    <property type="entry name" value="NAD(P)-bd_dom_sf"/>
</dbReference>
<dbReference type="Pfam" id="PF00107">
    <property type="entry name" value="ADH_zinc_N"/>
    <property type="match status" value="1"/>
</dbReference>
<dbReference type="PANTHER" id="PTHR45348:SF2">
    <property type="entry name" value="ZINC-TYPE ALCOHOL DEHYDROGENASE-LIKE PROTEIN C2E1P3.01"/>
    <property type="match status" value="1"/>
</dbReference>
<evidence type="ECO:0000313" key="4">
    <source>
        <dbReference type="EMBL" id="CAH0035444.1"/>
    </source>
</evidence>
<dbReference type="SUPFAM" id="SSF50129">
    <property type="entry name" value="GroES-like"/>
    <property type="match status" value="1"/>
</dbReference>
<dbReference type="Gene3D" id="3.90.180.10">
    <property type="entry name" value="Medium-chain alcohol dehydrogenases, catalytic domain"/>
    <property type="match status" value="1"/>
</dbReference>
<evidence type="ECO:0000256" key="1">
    <source>
        <dbReference type="ARBA" id="ARBA00008072"/>
    </source>
</evidence>